<feature type="domain" description="Aminoglycoside phosphotransferase" evidence="1">
    <location>
        <begin position="18"/>
        <end position="247"/>
    </location>
</feature>
<dbReference type="RefSeq" id="WP_039140778.1">
    <property type="nucleotide sequence ID" value="NZ_JSVC01000015.1"/>
</dbReference>
<dbReference type="InterPro" id="IPR050249">
    <property type="entry name" value="Pseudomonas-type_ThrB"/>
</dbReference>
<dbReference type="EMBL" id="JSVC01000015">
    <property type="protein sequence ID" value="KIC94138.1"/>
    <property type="molecule type" value="Genomic_DNA"/>
</dbReference>
<dbReference type="InterPro" id="IPR011009">
    <property type="entry name" value="Kinase-like_dom_sf"/>
</dbReference>
<organism evidence="2 3">
    <name type="scientific">Flavihumibacter solisilvae</name>
    <dbReference type="NCBI Taxonomy" id="1349421"/>
    <lineage>
        <taxon>Bacteria</taxon>
        <taxon>Pseudomonadati</taxon>
        <taxon>Bacteroidota</taxon>
        <taxon>Chitinophagia</taxon>
        <taxon>Chitinophagales</taxon>
        <taxon>Chitinophagaceae</taxon>
        <taxon>Flavihumibacter</taxon>
    </lineage>
</organism>
<dbReference type="SUPFAM" id="SSF56112">
    <property type="entry name" value="Protein kinase-like (PK-like)"/>
    <property type="match status" value="1"/>
</dbReference>
<dbReference type="Gene3D" id="3.90.1200.10">
    <property type="match status" value="1"/>
</dbReference>
<dbReference type="Proteomes" id="UP000031408">
    <property type="component" value="Unassembled WGS sequence"/>
</dbReference>
<comment type="caution">
    <text evidence="2">The sequence shown here is derived from an EMBL/GenBank/DDBJ whole genome shotgun (WGS) entry which is preliminary data.</text>
</comment>
<dbReference type="GO" id="GO:0016740">
    <property type="term" value="F:transferase activity"/>
    <property type="evidence" value="ECO:0007669"/>
    <property type="project" value="UniProtKB-KW"/>
</dbReference>
<dbReference type="PANTHER" id="PTHR21064:SF5">
    <property type="entry name" value="SLR1880 PROTEIN"/>
    <property type="match status" value="1"/>
</dbReference>
<evidence type="ECO:0000313" key="3">
    <source>
        <dbReference type="Proteomes" id="UP000031408"/>
    </source>
</evidence>
<reference evidence="2 3" key="1">
    <citation type="submission" date="2014-11" db="EMBL/GenBank/DDBJ databases">
        <title>Genome sequence of Flavihumibacter solisilvae 3-3.</title>
        <authorList>
            <person name="Zhou G."/>
            <person name="Li M."/>
            <person name="Wang G."/>
        </authorList>
    </citation>
    <scope>NUCLEOTIDE SEQUENCE [LARGE SCALE GENOMIC DNA]</scope>
    <source>
        <strain evidence="2 3">3-3</strain>
    </source>
</reference>
<dbReference type="OrthoDB" id="526037at2"/>
<sequence length="353" mass="40603">MVQSILPEFPIGGNDLRLEPFGSGLINKTWRIRTGQKDYILQRINDDVFREPRLIAENVRRIADYLQKNHPDYLFIVPVRTTQNDDLVFRDGEGYFRLAPYVDGSHTQDMVTSPNEAFEAANQFGKFTALLSGFDAQTLNITIPDFHNLTLRYEQFLESLSSGNTSRISNAAAEAAFITSHRHIVETYDEIISDPAFRTRVTHHDTKINNVLLDGQNKGLCVIDLDTVMPGFYISDVGDMMRTYLSPATEEETDLDKVSVREEIFRAIVEGYLKEMKVVLTLKEKQAFVYAGKFMIYMQAIRFLTDYFNNDRYYGEKYPGHNLNRAKNQIDLLQKLISVEERLTVILTQIINQ</sequence>
<evidence type="ECO:0000313" key="2">
    <source>
        <dbReference type="EMBL" id="KIC94138.1"/>
    </source>
</evidence>
<gene>
    <name evidence="2" type="ORF">OI18_14215</name>
</gene>
<dbReference type="PANTHER" id="PTHR21064">
    <property type="entry name" value="AMINOGLYCOSIDE PHOSPHOTRANSFERASE DOMAIN-CONTAINING PROTEIN-RELATED"/>
    <property type="match status" value="1"/>
</dbReference>
<accession>A0A0C1LFL2</accession>
<dbReference type="Pfam" id="PF01636">
    <property type="entry name" value="APH"/>
    <property type="match status" value="1"/>
</dbReference>
<dbReference type="AlphaFoldDB" id="A0A0C1LFL2"/>
<protein>
    <submittedName>
        <fullName evidence="2">Aminoglycoside phosphotransferase</fullName>
    </submittedName>
</protein>
<name>A0A0C1LFL2_9BACT</name>
<dbReference type="STRING" id="1349421.OI18_14215"/>
<keyword evidence="3" id="KW-1185">Reference proteome</keyword>
<keyword evidence="2" id="KW-0808">Transferase</keyword>
<proteinExistence type="predicted"/>
<evidence type="ECO:0000259" key="1">
    <source>
        <dbReference type="Pfam" id="PF01636"/>
    </source>
</evidence>
<dbReference type="InterPro" id="IPR002575">
    <property type="entry name" value="Aminoglycoside_PTrfase"/>
</dbReference>